<protein>
    <submittedName>
        <fullName evidence="1">Uncharacterized protein</fullName>
    </submittedName>
</protein>
<evidence type="ECO:0000313" key="1">
    <source>
        <dbReference type="EMBL" id="WOO40749.1"/>
    </source>
</evidence>
<name>A0AAQ3LA47_9BACT</name>
<dbReference type="KEGG" id="puo:RZN69_19170"/>
<evidence type="ECO:0000313" key="2">
    <source>
        <dbReference type="Proteomes" id="UP001304300"/>
    </source>
</evidence>
<gene>
    <name evidence="1" type="ORF">RZN69_19170</name>
</gene>
<dbReference type="AlphaFoldDB" id="A0AAQ3LA47"/>
<keyword evidence="2" id="KW-1185">Reference proteome</keyword>
<dbReference type="EMBL" id="CP136920">
    <property type="protein sequence ID" value="WOO40749.1"/>
    <property type="molecule type" value="Genomic_DNA"/>
</dbReference>
<organism evidence="1 2">
    <name type="scientific">Rubellicoccus peritrichatus</name>
    <dbReference type="NCBI Taxonomy" id="3080537"/>
    <lineage>
        <taxon>Bacteria</taxon>
        <taxon>Pseudomonadati</taxon>
        <taxon>Verrucomicrobiota</taxon>
        <taxon>Opitutia</taxon>
        <taxon>Puniceicoccales</taxon>
        <taxon>Cerasicoccaceae</taxon>
        <taxon>Rubellicoccus</taxon>
    </lineage>
</organism>
<dbReference type="RefSeq" id="WP_317832933.1">
    <property type="nucleotide sequence ID" value="NZ_CP136920.1"/>
</dbReference>
<accession>A0AAQ3LA47</accession>
<proteinExistence type="predicted"/>
<sequence length="47" mass="5805">MISEKVTPEVRYRVFLCEWLTWKTEGRDYLTPSRKEDQVCFRPLRQL</sequence>
<dbReference type="Proteomes" id="UP001304300">
    <property type="component" value="Chromosome"/>
</dbReference>
<reference evidence="1 2" key="1">
    <citation type="submission" date="2023-10" db="EMBL/GenBank/DDBJ databases">
        <title>Rubellicoccus peritrichatus gen. nov., sp. nov., isolated from an algae of coral reef tank.</title>
        <authorList>
            <person name="Luo J."/>
        </authorList>
    </citation>
    <scope>NUCLEOTIDE SEQUENCE [LARGE SCALE GENOMIC DNA]</scope>
    <source>
        <strain evidence="1 2">CR14</strain>
    </source>
</reference>